<dbReference type="CDD" id="cd06529">
    <property type="entry name" value="S24_LexA-like"/>
    <property type="match status" value="1"/>
</dbReference>
<dbReference type="GO" id="GO:0006508">
    <property type="term" value="P:proteolysis"/>
    <property type="evidence" value="ECO:0007669"/>
    <property type="project" value="InterPro"/>
</dbReference>
<dbReference type="GO" id="GO:0009432">
    <property type="term" value="P:SOS response"/>
    <property type="evidence" value="ECO:0007669"/>
    <property type="project" value="UniProtKB-UniRule"/>
</dbReference>
<dbReference type="InterPro" id="IPR050077">
    <property type="entry name" value="LexA_repressor"/>
</dbReference>
<dbReference type="Proteomes" id="UP001211015">
    <property type="component" value="Unassembled WGS sequence"/>
</dbReference>
<dbReference type="GO" id="GO:0006281">
    <property type="term" value="P:DNA repair"/>
    <property type="evidence" value="ECO:0007669"/>
    <property type="project" value="UniProtKB-UniRule"/>
</dbReference>
<comment type="similarity">
    <text evidence="1 12 13">Belongs to the peptidase S24 family.</text>
</comment>
<evidence type="ECO:0000256" key="4">
    <source>
        <dbReference type="ARBA" id="ARBA00022763"/>
    </source>
</evidence>
<evidence type="ECO:0000256" key="6">
    <source>
        <dbReference type="ARBA" id="ARBA00022813"/>
    </source>
</evidence>
<evidence type="ECO:0000313" key="17">
    <source>
        <dbReference type="Proteomes" id="UP001211015"/>
    </source>
</evidence>
<dbReference type="NCBIfam" id="TIGR00498">
    <property type="entry name" value="lexA"/>
    <property type="match status" value="1"/>
</dbReference>
<evidence type="ECO:0000259" key="14">
    <source>
        <dbReference type="Pfam" id="PF00717"/>
    </source>
</evidence>
<feature type="domain" description="Peptidase S24/S26A/S26B/S26C" evidence="14">
    <location>
        <begin position="76"/>
        <end position="189"/>
    </location>
</feature>
<keyword evidence="2 12" id="KW-0678">Repressor</keyword>
<dbReference type="Gene3D" id="2.10.109.10">
    <property type="entry name" value="Umud Fragment, subunit A"/>
    <property type="match status" value="1"/>
</dbReference>
<evidence type="ECO:0000313" key="16">
    <source>
        <dbReference type="EMBL" id="MDB8744289.1"/>
    </source>
</evidence>
<proteinExistence type="inferred from homology"/>
<keyword evidence="7 12" id="KW-0805">Transcription regulation</keyword>
<dbReference type="GO" id="GO:0003677">
    <property type="term" value="F:DNA binding"/>
    <property type="evidence" value="ECO:0007669"/>
    <property type="project" value="UniProtKB-UniRule"/>
</dbReference>
<keyword evidence="9 12" id="KW-0804">Transcription</keyword>
<dbReference type="GO" id="GO:0045892">
    <property type="term" value="P:negative regulation of DNA-templated transcription"/>
    <property type="evidence" value="ECO:0007669"/>
    <property type="project" value="UniProtKB-UniRule"/>
</dbReference>
<evidence type="ECO:0000256" key="2">
    <source>
        <dbReference type="ARBA" id="ARBA00022491"/>
    </source>
</evidence>
<evidence type="ECO:0000256" key="7">
    <source>
        <dbReference type="ARBA" id="ARBA00023015"/>
    </source>
</evidence>
<keyword evidence="10 12" id="KW-0234">DNA repair</keyword>
<dbReference type="PANTHER" id="PTHR33516">
    <property type="entry name" value="LEXA REPRESSOR"/>
    <property type="match status" value="1"/>
</dbReference>
<dbReference type="EMBL" id="JAQMLV010000004">
    <property type="protein sequence ID" value="MDB8744289.1"/>
    <property type="molecule type" value="Genomic_DNA"/>
</dbReference>
<feature type="active site" description="For autocatalytic cleavage activity" evidence="12">
    <location>
        <position position="118"/>
    </location>
</feature>
<organism evidence="16 17">
    <name type="scientific">Ruminococcus bicirculans</name>
    <name type="common">ex Wegman et al. 2014</name>
    <dbReference type="NCBI Taxonomy" id="1160721"/>
    <lineage>
        <taxon>Bacteria</taxon>
        <taxon>Bacillati</taxon>
        <taxon>Bacillota</taxon>
        <taxon>Clostridia</taxon>
        <taxon>Eubacteriales</taxon>
        <taxon>Oscillospiraceae</taxon>
        <taxon>Ruminococcus</taxon>
    </lineage>
</organism>
<dbReference type="GO" id="GO:0004252">
    <property type="term" value="F:serine-type endopeptidase activity"/>
    <property type="evidence" value="ECO:0007669"/>
    <property type="project" value="UniProtKB-UniRule"/>
</dbReference>
<reference evidence="16" key="1">
    <citation type="submission" date="2023-01" db="EMBL/GenBank/DDBJ databases">
        <title>Human gut microbiome strain richness.</title>
        <authorList>
            <person name="Chen-Liaw A."/>
        </authorList>
    </citation>
    <scope>NUCLEOTIDE SEQUENCE</scope>
    <source>
        <strain evidence="16">1001275st1_F4_1001275B_160808</strain>
    </source>
</reference>
<protein>
    <recommendedName>
        <fullName evidence="12">LexA repressor</fullName>
        <ecNumber evidence="12">3.4.21.88</ecNumber>
    </recommendedName>
</protein>
<dbReference type="Pfam" id="PF00717">
    <property type="entry name" value="Peptidase_S24"/>
    <property type="match status" value="1"/>
</dbReference>
<dbReference type="InterPro" id="IPR036390">
    <property type="entry name" value="WH_DNA-bd_sf"/>
</dbReference>
<feature type="domain" description="LexA repressor DNA-binding" evidence="15">
    <location>
        <begin position="1"/>
        <end position="64"/>
    </location>
</feature>
<dbReference type="InterPro" id="IPR036286">
    <property type="entry name" value="LexA/Signal_pep-like_sf"/>
</dbReference>
<dbReference type="SUPFAM" id="SSF46785">
    <property type="entry name" value="Winged helix' DNA-binding domain"/>
    <property type="match status" value="1"/>
</dbReference>
<evidence type="ECO:0000256" key="9">
    <source>
        <dbReference type="ARBA" id="ARBA00023163"/>
    </source>
</evidence>
<dbReference type="GO" id="GO:0006260">
    <property type="term" value="P:DNA replication"/>
    <property type="evidence" value="ECO:0007669"/>
    <property type="project" value="UniProtKB-UniRule"/>
</dbReference>
<dbReference type="PANTHER" id="PTHR33516:SF2">
    <property type="entry name" value="LEXA REPRESSOR-RELATED"/>
    <property type="match status" value="1"/>
</dbReference>
<dbReference type="HAMAP" id="MF_00015">
    <property type="entry name" value="LexA"/>
    <property type="match status" value="1"/>
</dbReference>
<evidence type="ECO:0000256" key="8">
    <source>
        <dbReference type="ARBA" id="ARBA00023125"/>
    </source>
</evidence>
<accession>A0AAW6EBI6</accession>
<evidence type="ECO:0000256" key="12">
    <source>
        <dbReference type="HAMAP-Rule" id="MF_00015"/>
    </source>
</evidence>
<dbReference type="InterPro" id="IPR036388">
    <property type="entry name" value="WH-like_DNA-bd_sf"/>
</dbReference>
<keyword evidence="11 12" id="KW-0742">SOS response</keyword>
<comment type="function">
    <text evidence="12">Represses a number of genes involved in the response to DNA damage (SOS response), including recA and lexA. In the presence of single-stranded DNA, RecA interacts with LexA causing an autocatalytic cleavage which disrupts the DNA-binding part of LexA, leading to derepression of the SOS regulon and eventually DNA repair.</text>
</comment>
<evidence type="ECO:0000256" key="11">
    <source>
        <dbReference type="ARBA" id="ARBA00023236"/>
    </source>
</evidence>
<keyword evidence="5 12" id="KW-0378">Hydrolase</keyword>
<evidence type="ECO:0000256" key="10">
    <source>
        <dbReference type="ARBA" id="ARBA00023204"/>
    </source>
</evidence>
<dbReference type="AlphaFoldDB" id="A0AAW6EBI6"/>
<dbReference type="InterPro" id="IPR006197">
    <property type="entry name" value="Peptidase_S24_LexA"/>
</dbReference>
<dbReference type="SUPFAM" id="SSF51306">
    <property type="entry name" value="LexA/Signal peptidase"/>
    <property type="match status" value="1"/>
</dbReference>
<keyword evidence="4 12" id="KW-0227">DNA damage</keyword>
<evidence type="ECO:0000256" key="1">
    <source>
        <dbReference type="ARBA" id="ARBA00007484"/>
    </source>
</evidence>
<dbReference type="InterPro" id="IPR006199">
    <property type="entry name" value="LexA_DNA-bd_dom"/>
</dbReference>
<dbReference type="Gene3D" id="1.10.10.10">
    <property type="entry name" value="Winged helix-like DNA-binding domain superfamily/Winged helix DNA-binding domain"/>
    <property type="match status" value="1"/>
</dbReference>
<keyword evidence="3 12" id="KW-0235">DNA replication</keyword>
<evidence type="ECO:0000256" key="5">
    <source>
        <dbReference type="ARBA" id="ARBA00022801"/>
    </source>
</evidence>
<gene>
    <name evidence="12 16" type="primary">lexA</name>
    <name evidence="16" type="ORF">PNU62_04590</name>
</gene>
<evidence type="ECO:0000259" key="15">
    <source>
        <dbReference type="Pfam" id="PF01726"/>
    </source>
</evidence>
<keyword evidence="8 12" id="KW-0238">DNA-binding</keyword>
<feature type="active site" description="For autocatalytic cleavage activity" evidence="12">
    <location>
        <position position="156"/>
    </location>
</feature>
<feature type="DNA-binding region" description="H-T-H motif" evidence="12">
    <location>
        <begin position="27"/>
        <end position="47"/>
    </location>
</feature>
<dbReference type="PRINTS" id="PR00726">
    <property type="entry name" value="LEXASERPTASE"/>
</dbReference>
<name>A0AAW6EBI6_9FIRM</name>
<feature type="site" description="Cleavage; by autolysis" evidence="12">
    <location>
        <begin position="83"/>
        <end position="84"/>
    </location>
</feature>
<dbReference type="InterPro" id="IPR006200">
    <property type="entry name" value="LexA"/>
</dbReference>
<comment type="subunit">
    <text evidence="12">Homodimer.</text>
</comment>
<dbReference type="EC" id="3.4.21.88" evidence="12"/>
<keyword evidence="6 12" id="KW-0068">Autocatalytic cleavage</keyword>
<dbReference type="FunFam" id="2.10.109.10:FF:000001">
    <property type="entry name" value="LexA repressor"/>
    <property type="match status" value="1"/>
</dbReference>
<dbReference type="InterPro" id="IPR039418">
    <property type="entry name" value="LexA-like"/>
</dbReference>
<comment type="catalytic activity">
    <reaction evidence="12">
        <text>Hydrolysis of Ala-|-Gly bond in repressor LexA.</text>
        <dbReference type="EC" id="3.4.21.88"/>
    </reaction>
</comment>
<evidence type="ECO:0000256" key="13">
    <source>
        <dbReference type="RuleBase" id="RU003991"/>
    </source>
</evidence>
<comment type="caution">
    <text evidence="16">The sequence shown here is derived from an EMBL/GenBank/DDBJ whole genome shotgun (WGS) entry which is preliminary data.</text>
</comment>
<evidence type="ECO:0000256" key="3">
    <source>
        <dbReference type="ARBA" id="ARBA00022705"/>
    </source>
</evidence>
<dbReference type="Pfam" id="PF01726">
    <property type="entry name" value="LexA_DNA_bind"/>
    <property type="match status" value="1"/>
</dbReference>
<dbReference type="RefSeq" id="WP_195387982.1">
    <property type="nucleotide sequence ID" value="NZ_JADNGL010000003.1"/>
</dbReference>
<sequence length="195" mass="21699">MRKVTENEKMVFEFIKDRIEEGYPPTVREICAEFGFKSTSTAHRYINNLTAKGLLEKGNNQNRAIRLTGGNGMKIPLVGTVTAGIPITAIEEITDYISFQPARHYSNPLFALKVRGESMINAAILDGDVVVIEQTPYAENGDIVCALVDNESATIKTFYKEDGHYRLQPENDTMDPIIVDEVSILGKVVGVVRYL</sequence>
<dbReference type="InterPro" id="IPR015927">
    <property type="entry name" value="Peptidase_S24_S26A/B/C"/>
</dbReference>